<keyword evidence="3" id="KW-1185">Reference proteome</keyword>
<dbReference type="EMBL" id="JXXN02000192">
    <property type="protein sequence ID" value="THD28277.1"/>
    <property type="molecule type" value="Genomic_DNA"/>
</dbReference>
<name>A0A4E0RZP3_FASHE</name>
<dbReference type="AlphaFoldDB" id="A0A4E0RZP3"/>
<evidence type="ECO:0000256" key="1">
    <source>
        <dbReference type="SAM" id="MobiDB-lite"/>
    </source>
</evidence>
<reference evidence="2" key="1">
    <citation type="submission" date="2019-03" db="EMBL/GenBank/DDBJ databases">
        <title>Improved annotation for the trematode Fasciola hepatica.</title>
        <authorList>
            <person name="Choi Y.-J."/>
            <person name="Martin J."/>
            <person name="Mitreva M."/>
        </authorList>
    </citation>
    <scope>NUCLEOTIDE SEQUENCE [LARGE SCALE GENOMIC DNA]</scope>
</reference>
<accession>A0A4E0RZP3</accession>
<evidence type="ECO:0000313" key="2">
    <source>
        <dbReference type="EMBL" id="THD28277.1"/>
    </source>
</evidence>
<gene>
    <name evidence="2" type="ORF">D915_000887</name>
</gene>
<protein>
    <submittedName>
        <fullName evidence="2">Uncharacterized protein</fullName>
    </submittedName>
</protein>
<proteinExistence type="predicted"/>
<sequence>MRFCVLVQAIFHNVFELETTITSGEKHTDLAYSILAGDPFDVVADSKVLEKEVTASTIIQLRQLLDSTKVALDYRRELHARRQLFGEDVRAYVQALRRLPEGGIADQPAGDHDKLILEQLLERASSTSADKEFYLRPSQNSNLAVDQADLLEKTGVPISRQKEHQSYTKPHSLHVEPLVRQYTQDRERSKWSGRGNSQNPQKKETHDTVDLTAALLKTQSDAIPLQRNIDRKAKTNLAVSKPPFVPTDRADILELIKNNAPELKAE</sequence>
<feature type="region of interest" description="Disordered" evidence="1">
    <location>
        <begin position="182"/>
        <end position="207"/>
    </location>
</feature>
<organism evidence="2 3">
    <name type="scientific">Fasciola hepatica</name>
    <name type="common">Liver fluke</name>
    <dbReference type="NCBI Taxonomy" id="6192"/>
    <lineage>
        <taxon>Eukaryota</taxon>
        <taxon>Metazoa</taxon>
        <taxon>Spiralia</taxon>
        <taxon>Lophotrochozoa</taxon>
        <taxon>Platyhelminthes</taxon>
        <taxon>Trematoda</taxon>
        <taxon>Digenea</taxon>
        <taxon>Plagiorchiida</taxon>
        <taxon>Echinostomata</taxon>
        <taxon>Echinostomatoidea</taxon>
        <taxon>Fasciolidae</taxon>
        <taxon>Fasciola</taxon>
    </lineage>
</organism>
<dbReference type="Proteomes" id="UP000230066">
    <property type="component" value="Unassembled WGS sequence"/>
</dbReference>
<evidence type="ECO:0000313" key="3">
    <source>
        <dbReference type="Proteomes" id="UP000230066"/>
    </source>
</evidence>
<comment type="caution">
    <text evidence="2">The sequence shown here is derived from an EMBL/GenBank/DDBJ whole genome shotgun (WGS) entry which is preliminary data.</text>
</comment>